<dbReference type="PANTHER" id="PTHR36505">
    <property type="entry name" value="BLR1072 PROTEIN"/>
    <property type="match status" value="1"/>
</dbReference>
<evidence type="ECO:0000313" key="2">
    <source>
        <dbReference type="EMBL" id="OIQ67870.1"/>
    </source>
</evidence>
<sequence>MAHTLVPSDHVETASVYGRGDEKIGTIERLMLEKKSGTVAYAVIRCGGSLKGEVRHYPVPWDSLKYDVARKAYTTNLTLEELRSGPSELDGEAFDWGDRSVVYRHPQYWSV</sequence>
<organism evidence="2">
    <name type="scientific">mine drainage metagenome</name>
    <dbReference type="NCBI Taxonomy" id="410659"/>
    <lineage>
        <taxon>unclassified sequences</taxon>
        <taxon>metagenomes</taxon>
        <taxon>ecological metagenomes</taxon>
    </lineage>
</organism>
<accession>A0A1J5P9C9</accession>
<feature type="domain" description="PRC-barrel" evidence="1">
    <location>
        <begin position="14"/>
        <end position="76"/>
    </location>
</feature>
<dbReference type="InterPro" id="IPR011033">
    <property type="entry name" value="PRC_barrel-like_sf"/>
</dbReference>
<name>A0A1J5P9C9_9ZZZZ</name>
<proteinExistence type="predicted"/>
<comment type="caution">
    <text evidence="2">The sequence shown here is derived from an EMBL/GenBank/DDBJ whole genome shotgun (WGS) entry which is preliminary data.</text>
</comment>
<dbReference type="PANTHER" id="PTHR36505:SF1">
    <property type="entry name" value="BLR1072 PROTEIN"/>
    <property type="match status" value="1"/>
</dbReference>
<protein>
    <submittedName>
        <fullName evidence="2">PRC-barrel domain protein</fullName>
    </submittedName>
</protein>
<dbReference type="Pfam" id="PF05239">
    <property type="entry name" value="PRC"/>
    <property type="match status" value="1"/>
</dbReference>
<gene>
    <name evidence="2" type="ORF">GALL_505450</name>
</gene>
<dbReference type="SUPFAM" id="SSF50346">
    <property type="entry name" value="PRC-barrel domain"/>
    <property type="match status" value="1"/>
</dbReference>
<dbReference type="AlphaFoldDB" id="A0A1J5P9C9"/>
<dbReference type="Gene3D" id="2.30.30.240">
    <property type="entry name" value="PRC-barrel domain"/>
    <property type="match status" value="1"/>
</dbReference>
<reference evidence="2" key="1">
    <citation type="submission" date="2016-10" db="EMBL/GenBank/DDBJ databases">
        <title>Sequence of Gallionella enrichment culture.</title>
        <authorList>
            <person name="Poehlein A."/>
            <person name="Muehling M."/>
            <person name="Daniel R."/>
        </authorList>
    </citation>
    <scope>NUCLEOTIDE SEQUENCE</scope>
</reference>
<evidence type="ECO:0000259" key="1">
    <source>
        <dbReference type="Pfam" id="PF05239"/>
    </source>
</evidence>
<dbReference type="InterPro" id="IPR027275">
    <property type="entry name" value="PRC-brl_dom"/>
</dbReference>
<dbReference type="EMBL" id="MLJW01005651">
    <property type="protein sequence ID" value="OIQ67870.1"/>
    <property type="molecule type" value="Genomic_DNA"/>
</dbReference>